<dbReference type="KEGG" id="vg:80533779"/>
<dbReference type="GO" id="GO:0005524">
    <property type="term" value="F:ATP binding"/>
    <property type="evidence" value="ECO:0007669"/>
    <property type="project" value="UniProtKB-KW"/>
</dbReference>
<feature type="compositionally biased region" description="Polar residues" evidence="6">
    <location>
        <begin position="473"/>
        <end position="486"/>
    </location>
</feature>
<evidence type="ECO:0000256" key="5">
    <source>
        <dbReference type="ARBA" id="ARBA00022840"/>
    </source>
</evidence>
<organism evidence="8 9">
    <name type="scientific">turkey parvovirus 2</name>
    <dbReference type="NCBI Taxonomy" id="2848321"/>
    <lineage>
        <taxon>Viruses</taxon>
        <taxon>Monodnaviria</taxon>
        <taxon>Shotokuvirae</taxon>
        <taxon>Cossaviricota</taxon>
        <taxon>Quintoviricetes</taxon>
        <taxon>Piccovirales</taxon>
        <taxon>Parvoviridae</taxon>
        <taxon>Hamaparvovirinae</taxon>
        <taxon>Chaphamaparvovirus</taxon>
        <taxon>Chaphamaparvovirus galliform1</taxon>
    </lineage>
</organism>
<dbReference type="Gene3D" id="3.40.50.300">
    <property type="entry name" value="P-loop containing nucleotide triphosphate hydrolases"/>
    <property type="match status" value="1"/>
</dbReference>
<evidence type="ECO:0000256" key="3">
    <source>
        <dbReference type="ARBA" id="ARBA00022705"/>
    </source>
</evidence>
<feature type="region of interest" description="Disordered" evidence="6">
    <location>
        <begin position="448"/>
        <end position="518"/>
    </location>
</feature>
<dbReference type="SUPFAM" id="SSF52540">
    <property type="entry name" value="P-loop containing nucleoside triphosphate hydrolases"/>
    <property type="match status" value="1"/>
</dbReference>
<name>W0GAL7_9VIRU</name>
<feature type="compositionally biased region" description="Basic residues" evidence="6">
    <location>
        <begin position="611"/>
        <end position="624"/>
    </location>
</feature>
<keyword evidence="9" id="KW-1185">Reference proteome</keyword>
<dbReference type="RefSeq" id="YP_010796327.1">
    <property type="nucleotide sequence ID" value="NC_075985.1"/>
</dbReference>
<protein>
    <submittedName>
        <fullName evidence="8">NS1</fullName>
    </submittedName>
</protein>
<dbReference type="GO" id="GO:0019079">
    <property type="term" value="P:viral genome replication"/>
    <property type="evidence" value="ECO:0007669"/>
    <property type="project" value="InterPro"/>
</dbReference>
<accession>W0GAL7</accession>
<feature type="domain" description="SF3 helicase" evidence="7">
    <location>
        <begin position="286"/>
        <end position="435"/>
    </location>
</feature>
<dbReference type="Proteomes" id="UP000502333">
    <property type="component" value="Segment"/>
</dbReference>
<dbReference type="GO" id="GO:0042025">
    <property type="term" value="C:host cell nucleus"/>
    <property type="evidence" value="ECO:0007669"/>
    <property type="project" value="UniProtKB-SubCell"/>
</dbReference>
<dbReference type="PROSITE" id="PS51206">
    <property type="entry name" value="SF3_HELICASE_1"/>
    <property type="match status" value="1"/>
</dbReference>
<reference evidence="8 9" key="1">
    <citation type="journal article" date="2014" name="Arch. Virol.">
        <title>Novel circular single-stranded DNA virus from turkey faeces.</title>
        <authorList>
            <person name="Reuter G."/>
            <person name="Boros A."/>
            <person name="Delwart E."/>
            <person name="Pankovics P."/>
        </authorList>
    </citation>
    <scope>NUCLEOTIDE SEQUENCE [LARGE SCALE GENOMIC DNA]</scope>
    <source>
        <strain evidence="8 9">TP1-2012/HUN</strain>
    </source>
</reference>
<evidence type="ECO:0000256" key="4">
    <source>
        <dbReference type="ARBA" id="ARBA00022741"/>
    </source>
</evidence>
<evidence type="ECO:0000256" key="6">
    <source>
        <dbReference type="SAM" id="MobiDB-lite"/>
    </source>
</evidence>
<evidence type="ECO:0000313" key="8">
    <source>
        <dbReference type="EMBL" id="AHF54687.1"/>
    </source>
</evidence>
<dbReference type="GeneID" id="80533779"/>
<sequence length="659" mass="74559">MGSPRHSDGSFFLWMGSAGTARDISPEQAETYLVAKDYVASPLPEVEKLLKLLNMTEWQAGLERISDQTGNPTVDPIAYALIFNDVSVVNDWVATGEFNDDEIFHVHVMFKTSARTDSCRLSIKLALDRLHTTDNWMNGFGQKWTCDLLKLQKCHKPEGLLEYMMKGPLWVCSNHDRYLQLCYDIDTWNLNERFKQKKQKSQPELNEITRVLLDIIVQHNCKTLTDIMKAAPEEIVQYLHRPGLVQIVNNCLSYVVATKGAWQLSIYEKHDPDPEVIHRVLLHQGIQPSMFDKIFHTWITKQDPKRNTIMILGPSNTGKSCFIKGLKYAVPWGEIVNTNSGFGFEGILDSVIGCWEEPLLSSDQAEKAKQVLEGMSCSIPVKYKKPQLLERTPIIITSNHHLWRYCSSEETALMNRMWLFEFNHNMRDSVYVCRTSEYSCQCRHCTASRSCSSPHGESSAGRVQRAKQPLPTGEQSIWSDPSTNVGTGPMRATGTGPSFSHSGSSSFRPISPKELSSDTAGHTICTPTPIVQHLEHRVRSIDSTDRVPSTITSIDVRMESDKSTGSFRHVSHRDGRHLLRQLDLERGSGSHGSSTGEHDVLSPMGSMGHTTQKKKKIPIPAKKRKLDREVGSRITLIPLSVPTKQDWEEYLSWLYHYYG</sequence>
<keyword evidence="2" id="KW-1048">Host nucleus</keyword>
<dbReference type="InterPro" id="IPR001257">
    <property type="entry name" value="Parvovirus_NS1_helicase"/>
</dbReference>
<keyword evidence="5" id="KW-0067">ATP-binding</keyword>
<dbReference type="Pfam" id="PF01057">
    <property type="entry name" value="Parvo_NS1"/>
    <property type="match status" value="1"/>
</dbReference>
<keyword evidence="4" id="KW-0547">Nucleotide-binding</keyword>
<dbReference type="InterPro" id="IPR027417">
    <property type="entry name" value="P-loop_NTPase"/>
</dbReference>
<dbReference type="EMBL" id="KF925531">
    <property type="protein sequence ID" value="AHF54687.1"/>
    <property type="molecule type" value="Genomic_DNA"/>
</dbReference>
<feature type="region of interest" description="Disordered" evidence="6">
    <location>
        <begin position="585"/>
        <end position="624"/>
    </location>
</feature>
<evidence type="ECO:0000256" key="1">
    <source>
        <dbReference type="ARBA" id="ARBA00004147"/>
    </source>
</evidence>
<keyword evidence="3" id="KW-0235">DNA replication</keyword>
<evidence type="ECO:0000259" key="7">
    <source>
        <dbReference type="PROSITE" id="PS51206"/>
    </source>
</evidence>
<feature type="compositionally biased region" description="Low complexity" evidence="6">
    <location>
        <begin position="494"/>
        <end position="512"/>
    </location>
</feature>
<evidence type="ECO:0000313" key="9">
    <source>
        <dbReference type="Proteomes" id="UP000502333"/>
    </source>
</evidence>
<proteinExistence type="predicted"/>
<dbReference type="GO" id="GO:0006260">
    <property type="term" value="P:DNA replication"/>
    <property type="evidence" value="ECO:0007669"/>
    <property type="project" value="UniProtKB-KW"/>
</dbReference>
<dbReference type="InterPro" id="IPR014015">
    <property type="entry name" value="Helicase_SF3_DNA-vir"/>
</dbReference>
<evidence type="ECO:0000256" key="2">
    <source>
        <dbReference type="ARBA" id="ARBA00022562"/>
    </source>
</evidence>
<comment type="subcellular location">
    <subcellularLocation>
        <location evidence="1">Host nucleus</location>
    </subcellularLocation>
</comment>